<feature type="domain" description="Core-binding (CB)" evidence="6">
    <location>
        <begin position="8"/>
        <end position="97"/>
    </location>
</feature>
<dbReference type="Gene3D" id="1.10.443.10">
    <property type="entry name" value="Intergrase catalytic core"/>
    <property type="match status" value="1"/>
</dbReference>
<dbReference type="EMBL" id="SOKU01000259">
    <property type="protein sequence ID" value="TES85077.1"/>
    <property type="molecule type" value="Genomic_DNA"/>
</dbReference>
<proteinExistence type="inferred from homology"/>
<reference evidence="7 8" key="1">
    <citation type="submission" date="2019-03" db="EMBL/GenBank/DDBJ databases">
        <title>Metabolic potential of uncultured bacteria and archaea associated with petroleum seepage in deep-sea sediments.</title>
        <authorList>
            <person name="Dong X."/>
            <person name="Hubert C."/>
        </authorList>
    </citation>
    <scope>NUCLEOTIDE SEQUENCE [LARGE SCALE GENOMIC DNA]</scope>
    <source>
        <strain evidence="7">E44_bin92</strain>
    </source>
</reference>
<dbReference type="Proteomes" id="UP000320781">
    <property type="component" value="Unassembled WGS sequence"/>
</dbReference>
<evidence type="ECO:0000256" key="3">
    <source>
        <dbReference type="ARBA" id="ARBA00023172"/>
    </source>
</evidence>
<dbReference type="AlphaFoldDB" id="A0A523QHT1"/>
<dbReference type="GO" id="GO:0006310">
    <property type="term" value="P:DNA recombination"/>
    <property type="evidence" value="ECO:0007669"/>
    <property type="project" value="UniProtKB-KW"/>
</dbReference>
<comment type="similarity">
    <text evidence="1">Belongs to the 'phage' integrase family.</text>
</comment>
<organism evidence="7 8">
    <name type="scientific">Aerophobetes bacterium</name>
    <dbReference type="NCBI Taxonomy" id="2030807"/>
    <lineage>
        <taxon>Bacteria</taxon>
        <taxon>Candidatus Aerophobota</taxon>
    </lineage>
</organism>
<dbReference type="InterPro" id="IPR002104">
    <property type="entry name" value="Integrase_catalytic"/>
</dbReference>
<name>A0A523QHT1_UNCAE</name>
<dbReference type="PANTHER" id="PTHR30349:SF41">
    <property type="entry name" value="INTEGRASE_RECOMBINASE PROTEIN MJ0367-RELATED"/>
    <property type="match status" value="1"/>
</dbReference>
<dbReference type="Gene3D" id="1.10.150.130">
    <property type="match status" value="1"/>
</dbReference>
<dbReference type="GO" id="GO:0003677">
    <property type="term" value="F:DNA binding"/>
    <property type="evidence" value="ECO:0007669"/>
    <property type="project" value="UniProtKB-UniRule"/>
</dbReference>
<dbReference type="SUPFAM" id="SSF56349">
    <property type="entry name" value="DNA breaking-rejoining enzymes"/>
    <property type="match status" value="2"/>
</dbReference>
<accession>A0A523QHT1</accession>
<dbReference type="PROSITE" id="PS51900">
    <property type="entry name" value="CB"/>
    <property type="match status" value="1"/>
</dbReference>
<keyword evidence="2 4" id="KW-0238">DNA-binding</keyword>
<evidence type="ECO:0000313" key="8">
    <source>
        <dbReference type="Proteomes" id="UP000320781"/>
    </source>
</evidence>
<dbReference type="PANTHER" id="PTHR30349">
    <property type="entry name" value="PHAGE INTEGRASE-RELATED"/>
    <property type="match status" value="1"/>
</dbReference>
<sequence length="459" mass="53833">MVKNKMKNNLEPSLLSFIEQFVMGAFHLRQETRHYYRQTLFTFLTYFKTISQPKSCLLATIDQRTIVRYLKELRTRHSLKTVLPQARIITRFLSFLKKSGYLRENPLAQLKKEYPRKGLKGIVVALTGPSFQKDLQSLKAPLRFASPLGPSMQKFITLHRSQGSAYRAEECILSRFDCFLRSYSNPPRQLSDLILRRWLGLFSRSRPEHRYKNFMVIRHFCLYLRRFDPKVYVPDSFFSPSPPSPFLPYIYSRGEIAALLKEAKRLKSSIYSPRRGEMFYFLIALLYTTGMRLSEVLNLKLGDIDWKAETLSIRETKFFKSRLVPLSSSTMRQMEEYLQLRQGSGLPTHPESLIFQNLHRKGPYSKSAIEGPFREMLRCLGLKPPRGRRGPRLHDLRHSFAVHRLEEWYRRGEDIQSKLGLISTYLGHANIASTQRYLTMTTEVLEHASKRFNQYFTSI</sequence>
<dbReference type="GO" id="GO:0015074">
    <property type="term" value="P:DNA integration"/>
    <property type="evidence" value="ECO:0007669"/>
    <property type="project" value="InterPro"/>
</dbReference>
<feature type="domain" description="Tyr recombinase" evidence="5">
    <location>
        <begin position="246"/>
        <end position="450"/>
    </location>
</feature>
<dbReference type="InterPro" id="IPR010998">
    <property type="entry name" value="Integrase_recombinase_N"/>
</dbReference>
<protein>
    <recommendedName>
        <fullName evidence="9">Integrase</fullName>
    </recommendedName>
</protein>
<evidence type="ECO:0000259" key="6">
    <source>
        <dbReference type="PROSITE" id="PS51900"/>
    </source>
</evidence>
<evidence type="ECO:0008006" key="9">
    <source>
        <dbReference type="Google" id="ProtNLM"/>
    </source>
</evidence>
<evidence type="ECO:0000256" key="4">
    <source>
        <dbReference type="PROSITE-ProRule" id="PRU01248"/>
    </source>
</evidence>
<evidence type="ECO:0000313" key="7">
    <source>
        <dbReference type="EMBL" id="TES85077.1"/>
    </source>
</evidence>
<dbReference type="InterPro" id="IPR011010">
    <property type="entry name" value="DNA_brk_join_enz"/>
</dbReference>
<dbReference type="InterPro" id="IPR013762">
    <property type="entry name" value="Integrase-like_cat_sf"/>
</dbReference>
<comment type="caution">
    <text evidence="7">The sequence shown here is derived from an EMBL/GenBank/DDBJ whole genome shotgun (WGS) entry which is preliminary data.</text>
</comment>
<evidence type="ECO:0000256" key="1">
    <source>
        <dbReference type="ARBA" id="ARBA00008857"/>
    </source>
</evidence>
<keyword evidence="3" id="KW-0233">DNA recombination</keyword>
<dbReference type="InterPro" id="IPR044068">
    <property type="entry name" value="CB"/>
</dbReference>
<evidence type="ECO:0000259" key="5">
    <source>
        <dbReference type="PROSITE" id="PS51898"/>
    </source>
</evidence>
<dbReference type="InterPro" id="IPR050090">
    <property type="entry name" value="Tyrosine_recombinase_XerCD"/>
</dbReference>
<evidence type="ECO:0000256" key="2">
    <source>
        <dbReference type="ARBA" id="ARBA00023125"/>
    </source>
</evidence>
<gene>
    <name evidence="7" type="ORF">E3J95_05280</name>
</gene>
<dbReference type="PROSITE" id="PS51898">
    <property type="entry name" value="TYR_RECOMBINASE"/>
    <property type="match status" value="1"/>
</dbReference>
<dbReference type="Pfam" id="PF00589">
    <property type="entry name" value="Phage_integrase"/>
    <property type="match status" value="1"/>
</dbReference>